<evidence type="ECO:0000313" key="2">
    <source>
        <dbReference type="EMBL" id="EXI63120.1"/>
    </source>
</evidence>
<evidence type="ECO:0000256" key="1">
    <source>
        <dbReference type="SAM" id="SignalP"/>
    </source>
</evidence>
<dbReference type="PATRIC" id="fig|1450449.3.peg.269"/>
<protein>
    <recommendedName>
        <fullName evidence="4">Pilus assembly protein PilP</fullName>
    </recommendedName>
</protein>
<feature type="chain" id="PRO_5001461176" description="Pilus assembly protein PilP" evidence="1">
    <location>
        <begin position="18"/>
        <end position="135"/>
    </location>
</feature>
<keyword evidence="3" id="KW-1185">Reference proteome</keyword>
<feature type="signal peptide" evidence="1">
    <location>
        <begin position="1"/>
        <end position="17"/>
    </location>
</feature>
<gene>
    <name evidence="2" type="ORF">AK33_01570</name>
</gene>
<comment type="caution">
    <text evidence="2">The sequence shown here is derived from an EMBL/GenBank/DDBJ whole genome shotgun (WGS) entry which is preliminary data.</text>
</comment>
<organism evidence="2 3">
    <name type="scientific">Mannheimia granulomatis</name>
    <dbReference type="NCBI Taxonomy" id="85402"/>
    <lineage>
        <taxon>Bacteria</taxon>
        <taxon>Pseudomonadati</taxon>
        <taxon>Pseudomonadota</taxon>
        <taxon>Gammaproteobacteria</taxon>
        <taxon>Pasteurellales</taxon>
        <taxon>Pasteurellaceae</taxon>
        <taxon>Mannheimia</taxon>
    </lineage>
</organism>
<dbReference type="RefSeq" id="WP_042801361.1">
    <property type="nucleotide sequence ID" value="NZ_AVSP01000004.1"/>
</dbReference>
<dbReference type="Proteomes" id="UP000054123">
    <property type="component" value="Unassembled WGS sequence"/>
</dbReference>
<name>A0A011NFE7_9PAST</name>
<accession>A0A011NFE7</accession>
<evidence type="ECO:0008006" key="4">
    <source>
        <dbReference type="Google" id="ProtNLM"/>
    </source>
</evidence>
<keyword evidence="1" id="KW-0732">Signal</keyword>
<dbReference type="OrthoDB" id="5690836at2"/>
<dbReference type="STRING" id="1122190.GCA_000621105_00205"/>
<evidence type="ECO:0000313" key="3">
    <source>
        <dbReference type="Proteomes" id="UP000054123"/>
    </source>
</evidence>
<sequence>MNKYFLSILLLCCNAVADPFFGTTNTTENAQLTEVENDIAKNNENLTACKPSTNLFSINLPTEFEKLKLVGLIKIDNSFRALFIDEKDQLFDFRENELVNNHQIEIKTITLKSITYIDWKLTQHCNMPYEVTLKL</sequence>
<proteinExistence type="predicted"/>
<dbReference type="EMBL" id="JANJ01000001">
    <property type="protein sequence ID" value="EXI63120.1"/>
    <property type="molecule type" value="Genomic_DNA"/>
</dbReference>
<dbReference type="AlphaFoldDB" id="A0A011NFE7"/>
<reference evidence="2 3" key="1">
    <citation type="journal article" date="2014" name="Genome Announc.">
        <title>Genome Sequence of a Presumptive Mannheimia haemolytica Strain with an A1/A6-Cross-Reactive Serotype from a White-Tailed Deer (Odocoileus virginianus).</title>
        <authorList>
            <person name="Lawrence P.K."/>
            <person name="Bey R.F."/>
            <person name="Wiener B."/>
            <person name="Kittichotirat W."/>
            <person name="Bumgarner R.E."/>
        </authorList>
    </citation>
    <scope>NUCLEOTIDE SEQUENCE [LARGE SCALE GENOMIC DNA]</scope>
    <source>
        <strain evidence="2 3">PKL10</strain>
    </source>
</reference>